<reference evidence="2" key="2">
    <citation type="submission" date="2021-04" db="EMBL/GenBank/DDBJ databases">
        <authorList>
            <person name="Gilroy R."/>
        </authorList>
    </citation>
    <scope>NUCLEOTIDE SEQUENCE</scope>
    <source>
        <strain evidence="2">ChiBcolR8-3208</strain>
    </source>
</reference>
<dbReference type="EMBL" id="DWXZ01000177">
    <property type="protein sequence ID" value="HJB38057.1"/>
    <property type="molecule type" value="Genomic_DNA"/>
</dbReference>
<sequence length="239" mass="26903">MSSDFTFTKENLDNCLRELGKEFRKLNGTAMKAEITLIGGAAILANYGFRDSTYDVDAIIQASSAMKDAVNRVGDKFGLPNGWLNADFTRTSSYSPKLTAFSTYYKTFSNVLTVRTISGAYLVAMKLMAGRQYKNDISDIVGILQEQENRGQPLTMGQITQAVEDLYGGWEKLPQGSQALLEQILEDSKTGELYQVYREQERLAKESLLEFEQQYPGATKEENVENILRALKEKKEQEK</sequence>
<name>A0A9D2RZ26_9FIRM</name>
<dbReference type="AlphaFoldDB" id="A0A9D2RZ26"/>
<reference evidence="2" key="1">
    <citation type="journal article" date="2021" name="PeerJ">
        <title>Extensive microbial diversity within the chicken gut microbiome revealed by metagenomics and culture.</title>
        <authorList>
            <person name="Gilroy R."/>
            <person name="Ravi A."/>
            <person name="Getino M."/>
            <person name="Pursley I."/>
            <person name="Horton D.L."/>
            <person name="Alikhan N.F."/>
            <person name="Baker D."/>
            <person name="Gharbi K."/>
            <person name="Hall N."/>
            <person name="Watson M."/>
            <person name="Adriaenssens E.M."/>
            <person name="Foster-Nyarko E."/>
            <person name="Jarju S."/>
            <person name="Secka A."/>
            <person name="Antonio M."/>
            <person name="Oren A."/>
            <person name="Chaudhuri R.R."/>
            <person name="La Ragione R."/>
            <person name="Hildebrand F."/>
            <person name="Pallen M.J."/>
        </authorList>
    </citation>
    <scope>NUCLEOTIDE SEQUENCE</scope>
    <source>
        <strain evidence="2">ChiBcolR8-3208</strain>
    </source>
</reference>
<evidence type="ECO:0000313" key="3">
    <source>
        <dbReference type="Proteomes" id="UP000824214"/>
    </source>
</evidence>
<accession>A0A9D2RZ26</accession>
<evidence type="ECO:0000313" key="2">
    <source>
        <dbReference type="EMBL" id="HJB38057.1"/>
    </source>
</evidence>
<comment type="caution">
    <text evidence="2">The sequence shown here is derived from an EMBL/GenBank/DDBJ whole genome shotgun (WGS) entry which is preliminary data.</text>
</comment>
<protein>
    <recommendedName>
        <fullName evidence="1">DUF6036 domain-containing protein</fullName>
    </recommendedName>
</protein>
<organism evidence="2 3">
    <name type="scientific">Candidatus Acutalibacter ornithocaccae</name>
    <dbReference type="NCBI Taxonomy" id="2838416"/>
    <lineage>
        <taxon>Bacteria</taxon>
        <taxon>Bacillati</taxon>
        <taxon>Bacillota</taxon>
        <taxon>Clostridia</taxon>
        <taxon>Eubacteriales</taxon>
        <taxon>Acutalibacteraceae</taxon>
        <taxon>Acutalibacter</taxon>
    </lineage>
</organism>
<feature type="domain" description="DUF6036" evidence="1">
    <location>
        <begin position="16"/>
        <end position="141"/>
    </location>
</feature>
<dbReference type="Proteomes" id="UP000824214">
    <property type="component" value="Unassembled WGS sequence"/>
</dbReference>
<evidence type="ECO:0000259" key="1">
    <source>
        <dbReference type="Pfam" id="PF19502"/>
    </source>
</evidence>
<gene>
    <name evidence="2" type="ORF">H9942_08335</name>
</gene>
<proteinExistence type="predicted"/>
<dbReference type="Pfam" id="PF19502">
    <property type="entry name" value="DUF6036"/>
    <property type="match status" value="1"/>
</dbReference>
<dbReference type="InterPro" id="IPR045792">
    <property type="entry name" value="DUF6036"/>
</dbReference>